<dbReference type="EMBL" id="CM007902">
    <property type="protein sequence ID" value="OTG00048.1"/>
    <property type="molecule type" value="Genomic_DNA"/>
</dbReference>
<reference evidence="2" key="2">
    <citation type="submission" date="2017-02" db="EMBL/GenBank/DDBJ databases">
        <title>Sunflower complete genome.</title>
        <authorList>
            <person name="Langlade N."/>
            <person name="Munos S."/>
        </authorList>
    </citation>
    <scope>NUCLEOTIDE SEQUENCE [LARGE SCALE GENOMIC DNA]</scope>
    <source>
        <tissue evidence="2">Leaves</tissue>
    </source>
</reference>
<dbReference type="Proteomes" id="UP000215914">
    <property type="component" value="Chromosome 13"/>
</dbReference>
<name>A0A251SMJ2_HELAN</name>
<keyword evidence="2" id="KW-0808">Transferase</keyword>
<dbReference type="PANTHER" id="PTHR34792">
    <property type="entry name" value="OS02G0121500 PROTEIN"/>
    <property type="match status" value="1"/>
</dbReference>
<proteinExistence type="predicted"/>
<dbReference type="InterPro" id="IPR040305">
    <property type="entry name" value="At1g75730-like"/>
</dbReference>
<protein>
    <submittedName>
        <fullName evidence="1 2">MOB kinase activator family</fullName>
    </submittedName>
</protein>
<dbReference type="EMBL" id="MNCJ02000328">
    <property type="protein sequence ID" value="KAF5771539.1"/>
    <property type="molecule type" value="Genomic_DNA"/>
</dbReference>
<dbReference type="OrthoDB" id="1724656at2759"/>
<reference evidence="1" key="3">
    <citation type="submission" date="2020-06" db="EMBL/GenBank/DDBJ databases">
        <title>Helianthus annuus Genome sequencing and assembly Release 2.</title>
        <authorList>
            <person name="Gouzy J."/>
            <person name="Langlade N."/>
            <person name="Munos S."/>
        </authorList>
    </citation>
    <scope>NUCLEOTIDE SEQUENCE</scope>
    <source>
        <tissue evidence="1">Leaves</tissue>
    </source>
</reference>
<sequence length="198" mass="22598">MRPTTGGNLDDAFLKRSLKTKRLRRLSSVGVLGETKKFSNLSHTIKYASTPRKLRSALEKRLHESRKTFVPTSPDSRKERDRFEWRLKDCTKKHITAMDEHKDSKLCLITKDEEEAAQALFALAQTYTETCMNKTSDMEPSSIMVPLNQTEETDVKNVLEKRCLVHVYICHFIKVVQTAESEGGHVNVISDTKSVCSH</sequence>
<gene>
    <name evidence="2" type="ORF">HannXRQ_Chr13g0386641</name>
    <name evidence="1" type="ORF">HanXRQr2_Chr13g0566121</name>
</gene>
<dbReference type="Gramene" id="mRNA:HanXRQr2_Chr13g0566121">
    <property type="protein sequence ID" value="mRNA:HanXRQr2_Chr13g0566121"/>
    <property type="gene ID" value="HanXRQr2_Chr13g0566121"/>
</dbReference>
<evidence type="ECO:0000313" key="3">
    <source>
        <dbReference type="Proteomes" id="UP000215914"/>
    </source>
</evidence>
<dbReference type="PANTHER" id="PTHR34792:SF1">
    <property type="entry name" value="OS02G0121500 PROTEIN"/>
    <property type="match status" value="1"/>
</dbReference>
<dbReference type="InParanoid" id="A0A251SMJ2"/>
<evidence type="ECO:0000313" key="1">
    <source>
        <dbReference type="EMBL" id="KAF5771539.1"/>
    </source>
</evidence>
<keyword evidence="2" id="KW-0418">Kinase</keyword>
<accession>A0A251SMJ2</accession>
<evidence type="ECO:0000313" key="2">
    <source>
        <dbReference type="EMBL" id="OTG00048.1"/>
    </source>
</evidence>
<organism evidence="2 3">
    <name type="scientific">Helianthus annuus</name>
    <name type="common">Common sunflower</name>
    <dbReference type="NCBI Taxonomy" id="4232"/>
    <lineage>
        <taxon>Eukaryota</taxon>
        <taxon>Viridiplantae</taxon>
        <taxon>Streptophyta</taxon>
        <taxon>Embryophyta</taxon>
        <taxon>Tracheophyta</taxon>
        <taxon>Spermatophyta</taxon>
        <taxon>Magnoliopsida</taxon>
        <taxon>eudicotyledons</taxon>
        <taxon>Gunneridae</taxon>
        <taxon>Pentapetalae</taxon>
        <taxon>asterids</taxon>
        <taxon>campanulids</taxon>
        <taxon>Asterales</taxon>
        <taxon>Asteraceae</taxon>
        <taxon>Asteroideae</taxon>
        <taxon>Heliantheae alliance</taxon>
        <taxon>Heliantheae</taxon>
        <taxon>Helianthus</taxon>
    </lineage>
</organism>
<reference evidence="1 3" key="1">
    <citation type="journal article" date="2017" name="Nature">
        <title>The sunflower genome provides insights into oil metabolism, flowering and Asterid evolution.</title>
        <authorList>
            <person name="Badouin H."/>
            <person name="Gouzy J."/>
            <person name="Grassa C.J."/>
            <person name="Murat F."/>
            <person name="Staton S.E."/>
            <person name="Cottret L."/>
            <person name="Lelandais-Briere C."/>
            <person name="Owens G.L."/>
            <person name="Carrere S."/>
            <person name="Mayjonade B."/>
            <person name="Legrand L."/>
            <person name="Gill N."/>
            <person name="Kane N.C."/>
            <person name="Bowers J.E."/>
            <person name="Hubner S."/>
            <person name="Bellec A."/>
            <person name="Berard A."/>
            <person name="Berges H."/>
            <person name="Blanchet N."/>
            <person name="Boniface M.C."/>
            <person name="Brunel D."/>
            <person name="Catrice O."/>
            <person name="Chaidir N."/>
            <person name="Claudel C."/>
            <person name="Donnadieu C."/>
            <person name="Faraut T."/>
            <person name="Fievet G."/>
            <person name="Helmstetter N."/>
            <person name="King M."/>
            <person name="Knapp S.J."/>
            <person name="Lai Z."/>
            <person name="Le Paslier M.C."/>
            <person name="Lippi Y."/>
            <person name="Lorenzon L."/>
            <person name="Mandel J.R."/>
            <person name="Marage G."/>
            <person name="Marchand G."/>
            <person name="Marquand E."/>
            <person name="Bret-Mestries E."/>
            <person name="Morien E."/>
            <person name="Nambeesan S."/>
            <person name="Nguyen T."/>
            <person name="Pegot-Espagnet P."/>
            <person name="Pouilly N."/>
            <person name="Raftis F."/>
            <person name="Sallet E."/>
            <person name="Schiex T."/>
            <person name="Thomas J."/>
            <person name="Vandecasteele C."/>
            <person name="Vares D."/>
            <person name="Vear F."/>
            <person name="Vautrin S."/>
            <person name="Crespi M."/>
            <person name="Mangin B."/>
            <person name="Burke J.M."/>
            <person name="Salse J."/>
            <person name="Munos S."/>
            <person name="Vincourt P."/>
            <person name="Rieseberg L.H."/>
            <person name="Langlade N.B."/>
        </authorList>
    </citation>
    <scope>NUCLEOTIDE SEQUENCE [LARGE SCALE GENOMIC DNA]</scope>
    <source>
        <strain evidence="3">cv. SF193</strain>
        <tissue evidence="1">Leaves</tissue>
    </source>
</reference>
<keyword evidence="3" id="KW-1185">Reference proteome</keyword>
<dbReference type="AlphaFoldDB" id="A0A251SMJ2"/>
<dbReference type="GO" id="GO:0016301">
    <property type="term" value="F:kinase activity"/>
    <property type="evidence" value="ECO:0007669"/>
    <property type="project" value="UniProtKB-KW"/>
</dbReference>